<comment type="caution">
    <text evidence="1">The sequence shown here is derived from an EMBL/GenBank/DDBJ whole genome shotgun (WGS) entry which is preliminary data.</text>
</comment>
<evidence type="ECO:0000313" key="1">
    <source>
        <dbReference type="EMBL" id="MCI43178.1"/>
    </source>
</evidence>
<name>A0A392S2V2_9FABA</name>
<evidence type="ECO:0000313" key="2">
    <source>
        <dbReference type="Proteomes" id="UP000265520"/>
    </source>
</evidence>
<accession>A0A392S2V2</accession>
<organism evidence="1 2">
    <name type="scientific">Trifolium medium</name>
    <dbReference type="NCBI Taxonomy" id="97028"/>
    <lineage>
        <taxon>Eukaryota</taxon>
        <taxon>Viridiplantae</taxon>
        <taxon>Streptophyta</taxon>
        <taxon>Embryophyta</taxon>
        <taxon>Tracheophyta</taxon>
        <taxon>Spermatophyta</taxon>
        <taxon>Magnoliopsida</taxon>
        <taxon>eudicotyledons</taxon>
        <taxon>Gunneridae</taxon>
        <taxon>Pentapetalae</taxon>
        <taxon>rosids</taxon>
        <taxon>fabids</taxon>
        <taxon>Fabales</taxon>
        <taxon>Fabaceae</taxon>
        <taxon>Papilionoideae</taxon>
        <taxon>50 kb inversion clade</taxon>
        <taxon>NPAAA clade</taxon>
        <taxon>Hologalegina</taxon>
        <taxon>IRL clade</taxon>
        <taxon>Trifolieae</taxon>
        <taxon>Trifolium</taxon>
    </lineage>
</organism>
<dbReference type="EMBL" id="LXQA010313838">
    <property type="protein sequence ID" value="MCI43178.1"/>
    <property type="molecule type" value="Genomic_DNA"/>
</dbReference>
<protein>
    <submittedName>
        <fullName evidence="1">Uncharacterized protein</fullName>
    </submittedName>
</protein>
<sequence>MLYVDPFVDLLQNVIDMGFLDALEK</sequence>
<proteinExistence type="predicted"/>
<keyword evidence="2" id="KW-1185">Reference proteome</keyword>
<reference evidence="1 2" key="1">
    <citation type="journal article" date="2018" name="Front. Plant Sci.">
        <title>Red Clover (Trifolium pratense) and Zigzag Clover (T. medium) - A Picture of Genomic Similarities and Differences.</title>
        <authorList>
            <person name="Dluhosova J."/>
            <person name="Istvanek J."/>
            <person name="Nedelnik J."/>
            <person name="Repkova J."/>
        </authorList>
    </citation>
    <scope>NUCLEOTIDE SEQUENCE [LARGE SCALE GENOMIC DNA]</scope>
    <source>
        <strain evidence="2">cv. 10/8</strain>
        <tissue evidence="1">Leaf</tissue>
    </source>
</reference>
<feature type="non-terminal residue" evidence="1">
    <location>
        <position position="25"/>
    </location>
</feature>
<dbReference type="Proteomes" id="UP000265520">
    <property type="component" value="Unassembled WGS sequence"/>
</dbReference>
<dbReference type="AlphaFoldDB" id="A0A392S2V2"/>